<dbReference type="GO" id="GO:0047620">
    <property type="term" value="F:acylglycerol kinase activity"/>
    <property type="evidence" value="ECO:0007669"/>
    <property type="project" value="UniProtKB-EC"/>
</dbReference>
<evidence type="ECO:0000256" key="17">
    <source>
        <dbReference type="ARBA" id="ARBA00024505"/>
    </source>
</evidence>
<evidence type="ECO:0000256" key="4">
    <source>
        <dbReference type="ARBA" id="ARBA00005175"/>
    </source>
</evidence>
<dbReference type="GO" id="GO:0005743">
    <property type="term" value="C:mitochondrial inner membrane"/>
    <property type="evidence" value="ECO:0007669"/>
    <property type="project" value="UniProtKB-SubCell"/>
</dbReference>
<dbReference type="EC" id="2.7.1.107" evidence="5"/>
<dbReference type="GO" id="GO:0005758">
    <property type="term" value="C:mitochondrial intermembrane space"/>
    <property type="evidence" value="ECO:0007669"/>
    <property type="project" value="UniProtKB-SubCell"/>
</dbReference>
<dbReference type="InterPro" id="IPR050187">
    <property type="entry name" value="Lipid_Phosphate_FormReg"/>
</dbReference>
<comment type="pathway">
    <text evidence="4">Lipid metabolism; glycerolipid metabolism.</text>
</comment>
<keyword evidence="6" id="KW-0808">Transferase</keyword>
<reference evidence="31" key="1">
    <citation type="journal article" date="2016" name="Mol. Ecol. Resour.">
        <title>Evaluation of the impact of RNA preservation methods of spiders for de novo transcriptome assembly.</title>
        <authorList>
            <person name="Kono N."/>
            <person name="Nakamura H."/>
            <person name="Ito Y."/>
            <person name="Tomita M."/>
            <person name="Arakawa K."/>
        </authorList>
    </citation>
    <scope>NUCLEOTIDE SEQUENCE</scope>
    <source>
        <tissue evidence="31">Whole body</tissue>
    </source>
</reference>
<comment type="subcellular location">
    <subcellularLocation>
        <location evidence="3">Mitochondrion inner membrane</location>
        <topology evidence="3">Peripheral membrane protein</topology>
    </subcellularLocation>
    <subcellularLocation>
        <location evidence="2">Mitochondrion intermembrane space</location>
    </subcellularLocation>
</comment>
<comment type="similarity">
    <text evidence="21">Belongs to the AGK family.</text>
</comment>
<evidence type="ECO:0000256" key="10">
    <source>
        <dbReference type="ARBA" id="ARBA00022840"/>
    </source>
</evidence>
<keyword evidence="9" id="KW-0999">Mitochondrion inner membrane</keyword>
<name>A0A2L2Y664_PARTP</name>
<comment type="catalytic activity">
    <reaction evidence="29">
        <text>N-(hexanoyl)sphing-4-enine + ATP = N-hexanoylsphing-4-enine 1-phosphate + ADP + H(+)</text>
        <dbReference type="Rhea" id="RHEA:43312"/>
        <dbReference type="ChEBI" id="CHEBI:15378"/>
        <dbReference type="ChEBI" id="CHEBI:30616"/>
        <dbReference type="ChEBI" id="CHEBI:63867"/>
        <dbReference type="ChEBI" id="CHEBI:82959"/>
        <dbReference type="ChEBI" id="CHEBI:456216"/>
    </reaction>
    <physiologicalReaction direction="left-to-right" evidence="29">
        <dbReference type="Rhea" id="RHEA:43313"/>
    </physiologicalReaction>
</comment>
<feature type="domain" description="DAGKc" evidence="30">
    <location>
        <begin position="61"/>
        <end position="202"/>
    </location>
</feature>
<comment type="cofactor">
    <cofactor evidence="1">
        <name>Mg(2+)</name>
        <dbReference type="ChEBI" id="CHEBI:18420"/>
    </cofactor>
</comment>
<comment type="catalytic activity">
    <reaction evidence="20">
        <text>1-hexadecanoyl-sn-glycerol + ATP = 1-hexadecanoyl-sn-glycero-3-phosphate + ADP + H(+)</text>
        <dbReference type="Rhea" id="RHEA:43308"/>
        <dbReference type="ChEBI" id="CHEBI:15378"/>
        <dbReference type="ChEBI" id="CHEBI:30616"/>
        <dbReference type="ChEBI" id="CHEBI:57518"/>
        <dbReference type="ChEBI" id="CHEBI:75542"/>
        <dbReference type="ChEBI" id="CHEBI:456216"/>
    </reaction>
    <physiologicalReaction direction="left-to-right" evidence="20">
        <dbReference type="Rhea" id="RHEA:43309"/>
    </physiologicalReaction>
</comment>
<dbReference type="Pfam" id="PF00781">
    <property type="entry name" value="DAGK_cat"/>
    <property type="match status" value="1"/>
</dbReference>
<dbReference type="AlphaFoldDB" id="A0A2L2Y664"/>
<dbReference type="UniPathway" id="UPA00230"/>
<dbReference type="EMBL" id="IAAA01018525">
    <property type="protein sequence ID" value="LAA03654.1"/>
    <property type="molecule type" value="mRNA"/>
</dbReference>
<sequence length="423" mass="47776">MAKLIEFAKTLRRHWKKSTFFFGVLAYGSSYGFDRYKTFQMMRAYCEEAKEYGEKPLQQMSKPKHVTVILNPEANYKKANIQFEKFVAPLLHLAGFKVSVFQTEFSKQAGKLMEIMSNTDAVIVAGGDGTLHEVVTGLMSRSNEEEEQYPLGVVPLGKTNTVAKYLFGSKSSSSAQLMAEATMAVIRENTVALDVLKIQYEGEEKPVFALCQFEQGAFSDVEPLVEKYWYLGSLKDKFTYFKNAFKSKSVIENHSLEYVAPCEGCSRCKLGKQKKSIQEPGSTRWWGAFIPRSNSNKVSNPEKDWSKITNEECGDHLILKPDYLNISSSTATTGTKKDDSSGIMWIKIYPDNLSMMDFITAGLSNRKSKLEDPKDVSQIIKASQLIIDSPEKEEDRFSYIDNEKYPRGSCKISILPKQVIVYG</sequence>
<accession>A0A2L2Y664</accession>
<organism evidence="31">
    <name type="scientific">Parasteatoda tepidariorum</name>
    <name type="common">Common house spider</name>
    <name type="synonym">Achaearanea tepidariorum</name>
    <dbReference type="NCBI Taxonomy" id="114398"/>
    <lineage>
        <taxon>Eukaryota</taxon>
        <taxon>Metazoa</taxon>
        <taxon>Ecdysozoa</taxon>
        <taxon>Arthropoda</taxon>
        <taxon>Chelicerata</taxon>
        <taxon>Arachnida</taxon>
        <taxon>Araneae</taxon>
        <taxon>Araneomorphae</taxon>
        <taxon>Entelegynae</taxon>
        <taxon>Araneoidea</taxon>
        <taxon>Theridiidae</taxon>
        <taxon>Parasteatoda</taxon>
    </lineage>
</organism>
<dbReference type="Pfam" id="PF19712">
    <property type="entry name" value="AGK_C"/>
    <property type="match status" value="1"/>
</dbReference>
<comment type="catalytic activity">
    <reaction evidence="14">
        <text>1,2-di-(9Z-octadecenoyl)-sn-glycerol + ATP = 1,2-di-(9Z-octadecenoyl)-sn-glycero-3-phosphate + ADP + H(+)</text>
        <dbReference type="Rhea" id="RHEA:40327"/>
        <dbReference type="ChEBI" id="CHEBI:15378"/>
        <dbReference type="ChEBI" id="CHEBI:30616"/>
        <dbReference type="ChEBI" id="CHEBI:52333"/>
        <dbReference type="ChEBI" id="CHEBI:74546"/>
        <dbReference type="ChEBI" id="CHEBI:456216"/>
    </reaction>
    <physiologicalReaction direction="left-to-right" evidence="14">
        <dbReference type="Rhea" id="RHEA:40328"/>
    </physiologicalReaction>
</comment>
<evidence type="ECO:0000256" key="16">
    <source>
        <dbReference type="ARBA" id="ARBA00024483"/>
    </source>
</evidence>
<dbReference type="PANTHER" id="PTHR12358:SF31">
    <property type="entry name" value="ACYLGLYCEROL KINASE, MITOCHONDRIAL"/>
    <property type="match status" value="1"/>
</dbReference>
<evidence type="ECO:0000256" key="28">
    <source>
        <dbReference type="ARBA" id="ARBA00048663"/>
    </source>
</evidence>
<keyword evidence="12" id="KW-0496">Mitochondrion</keyword>
<dbReference type="SMART" id="SM00046">
    <property type="entry name" value="DAGKc"/>
    <property type="match status" value="1"/>
</dbReference>
<evidence type="ECO:0000256" key="23">
    <source>
        <dbReference type="ARBA" id="ARBA00026098"/>
    </source>
</evidence>
<dbReference type="InterPro" id="IPR001206">
    <property type="entry name" value="Diacylglycerol_kinase_cat_dom"/>
</dbReference>
<keyword evidence="11" id="KW-0443">Lipid metabolism</keyword>
<comment type="catalytic activity">
    <reaction evidence="16">
        <text>1-(5Z,8Z,11Z,14Z-eicosatetraenoyl)-sn-glycerol + ATP = 1-(5Z,8Z,11Z,14Z-eicosatetraenoyl)-sn-glycero-3-phosphate + ADP + H(+)</text>
        <dbReference type="Rhea" id="RHEA:43328"/>
        <dbReference type="ChEBI" id="CHEBI:15378"/>
        <dbReference type="ChEBI" id="CHEBI:30616"/>
        <dbReference type="ChEBI" id="CHEBI:34071"/>
        <dbReference type="ChEBI" id="CHEBI:74938"/>
        <dbReference type="ChEBI" id="CHEBI:456216"/>
    </reaction>
    <physiologicalReaction direction="left-to-right" evidence="16">
        <dbReference type="Rhea" id="RHEA:43329"/>
    </physiologicalReaction>
</comment>
<keyword evidence="8 31" id="KW-0418">Kinase</keyword>
<dbReference type="InterPro" id="IPR016064">
    <property type="entry name" value="NAD/diacylglycerol_kinase_sf"/>
</dbReference>
<dbReference type="SUPFAM" id="SSF111331">
    <property type="entry name" value="NAD kinase/diacylglycerol kinase-like"/>
    <property type="match status" value="1"/>
</dbReference>
<dbReference type="GO" id="GO:0046486">
    <property type="term" value="P:glycerolipid metabolic process"/>
    <property type="evidence" value="ECO:0007669"/>
    <property type="project" value="UniProtKB-UniPathway"/>
</dbReference>
<evidence type="ECO:0000256" key="19">
    <source>
        <dbReference type="ARBA" id="ARBA00024556"/>
    </source>
</evidence>
<evidence type="ECO:0000256" key="15">
    <source>
        <dbReference type="ARBA" id="ARBA00023411"/>
    </source>
</evidence>
<evidence type="ECO:0000256" key="18">
    <source>
        <dbReference type="ARBA" id="ARBA00024512"/>
    </source>
</evidence>
<evidence type="ECO:0000256" key="26">
    <source>
        <dbReference type="ARBA" id="ARBA00044480"/>
    </source>
</evidence>
<evidence type="ECO:0000256" key="5">
    <source>
        <dbReference type="ARBA" id="ARBA00012133"/>
    </source>
</evidence>
<evidence type="ECO:0000256" key="20">
    <source>
        <dbReference type="ARBA" id="ARBA00024636"/>
    </source>
</evidence>
<evidence type="ECO:0000256" key="12">
    <source>
        <dbReference type="ARBA" id="ARBA00023128"/>
    </source>
</evidence>
<keyword evidence="10" id="KW-0067">ATP-binding</keyword>
<evidence type="ECO:0000256" key="3">
    <source>
        <dbReference type="ARBA" id="ARBA00004637"/>
    </source>
</evidence>
<comment type="catalytic activity">
    <reaction evidence="18">
        <text>a 1-acyl-sn-glycerol + ATP = a 1-acyl-sn-glycero-3-phosphate + ADP + H(+)</text>
        <dbReference type="Rhea" id="RHEA:33747"/>
        <dbReference type="ChEBI" id="CHEBI:15378"/>
        <dbReference type="ChEBI" id="CHEBI:30616"/>
        <dbReference type="ChEBI" id="CHEBI:57970"/>
        <dbReference type="ChEBI" id="CHEBI:64683"/>
        <dbReference type="ChEBI" id="CHEBI:456216"/>
    </reaction>
    <physiologicalReaction direction="left-to-right" evidence="18">
        <dbReference type="Rhea" id="RHEA:33748"/>
    </physiologicalReaction>
</comment>
<evidence type="ECO:0000256" key="27">
    <source>
        <dbReference type="ARBA" id="ARBA00048034"/>
    </source>
</evidence>
<evidence type="ECO:0000256" key="14">
    <source>
        <dbReference type="ARBA" id="ARBA00023371"/>
    </source>
</evidence>
<evidence type="ECO:0000256" key="7">
    <source>
        <dbReference type="ARBA" id="ARBA00022741"/>
    </source>
</evidence>
<evidence type="ECO:0000256" key="25">
    <source>
        <dbReference type="ARBA" id="ARBA00030553"/>
    </source>
</evidence>
<evidence type="ECO:0000256" key="21">
    <source>
        <dbReference type="ARBA" id="ARBA00025749"/>
    </source>
</evidence>
<evidence type="ECO:0000256" key="13">
    <source>
        <dbReference type="ARBA" id="ARBA00023136"/>
    </source>
</evidence>
<dbReference type="PANTHER" id="PTHR12358">
    <property type="entry name" value="SPHINGOSINE KINASE"/>
    <property type="match status" value="1"/>
</dbReference>
<evidence type="ECO:0000256" key="8">
    <source>
        <dbReference type="ARBA" id="ARBA00022777"/>
    </source>
</evidence>
<dbReference type="GO" id="GO:0046512">
    <property type="term" value="P:sphingosine biosynthetic process"/>
    <property type="evidence" value="ECO:0007669"/>
    <property type="project" value="TreeGrafter"/>
</dbReference>
<dbReference type="Gene3D" id="3.40.50.10330">
    <property type="entry name" value="Probable inorganic polyphosphate/atp-NAD kinase, domain 1"/>
    <property type="match status" value="1"/>
</dbReference>
<evidence type="ECO:0000256" key="9">
    <source>
        <dbReference type="ARBA" id="ARBA00022792"/>
    </source>
</evidence>
<comment type="catalytic activity">
    <reaction evidence="28">
        <text>a monoacylglycerol + ATP = a monoacyl-sn-glycero-3-phosphate + ADP + H(+)</text>
        <dbReference type="Rhea" id="RHEA:19293"/>
        <dbReference type="ChEBI" id="CHEBI:15378"/>
        <dbReference type="ChEBI" id="CHEBI:17408"/>
        <dbReference type="ChEBI" id="CHEBI:30616"/>
        <dbReference type="ChEBI" id="CHEBI:77589"/>
        <dbReference type="ChEBI" id="CHEBI:456216"/>
        <dbReference type="EC" id="2.7.1.94"/>
    </reaction>
    <physiologicalReaction direction="left-to-right" evidence="28">
        <dbReference type="Rhea" id="RHEA:19294"/>
    </physiologicalReaction>
</comment>
<evidence type="ECO:0000256" key="24">
    <source>
        <dbReference type="ARBA" id="ARBA00026142"/>
    </source>
</evidence>
<comment type="catalytic activity">
    <reaction evidence="19">
        <text>2-(5Z,8Z,11Z,14Z-eicosatetraenoyl)-glycerol + ATP = 2-(5Z,8Z,11Z,14Z-eicosatetraenoyl)-sn-glycero-3-phosphate + ADP + H(+)</text>
        <dbReference type="Rhea" id="RHEA:43316"/>
        <dbReference type="ChEBI" id="CHEBI:15378"/>
        <dbReference type="ChEBI" id="CHEBI:30616"/>
        <dbReference type="ChEBI" id="CHEBI:52392"/>
        <dbReference type="ChEBI" id="CHEBI:78209"/>
        <dbReference type="ChEBI" id="CHEBI:456216"/>
    </reaction>
    <physiologicalReaction direction="left-to-right" evidence="19">
        <dbReference type="Rhea" id="RHEA:43317"/>
    </physiologicalReaction>
</comment>
<evidence type="ECO:0000313" key="31">
    <source>
        <dbReference type="EMBL" id="LAA03654.1"/>
    </source>
</evidence>
<protein>
    <recommendedName>
        <fullName evidence="24">Acylglycerol kinase, mitochondrial</fullName>
        <ecNumber evidence="5">2.7.1.107</ecNumber>
        <ecNumber evidence="22">2.7.1.138</ecNumber>
        <ecNumber evidence="23">2.7.1.94</ecNumber>
    </recommendedName>
    <alternativeName>
        <fullName evidence="25">Multiple substrate lipid kinase</fullName>
    </alternativeName>
</protein>
<proteinExistence type="evidence at transcript level"/>
<dbReference type="GO" id="GO:0004143">
    <property type="term" value="F:ATP-dependent diacylglycerol kinase activity"/>
    <property type="evidence" value="ECO:0007669"/>
    <property type="project" value="UniProtKB-EC"/>
</dbReference>
<evidence type="ECO:0000256" key="11">
    <source>
        <dbReference type="ARBA" id="ARBA00023098"/>
    </source>
</evidence>
<dbReference type="OrthoDB" id="6432291at2759"/>
<dbReference type="GO" id="GO:0046513">
    <property type="term" value="P:ceramide biosynthetic process"/>
    <property type="evidence" value="ECO:0007669"/>
    <property type="project" value="TreeGrafter"/>
</dbReference>
<comment type="catalytic activity">
    <reaction evidence="17">
        <text>1-(9Z-octadecenoyl)-sn-glycerol + ATP = 1-(9Z-octadecenoyl)-sn-glycero-3-phosphate + ADP + H(+)</text>
        <dbReference type="Rhea" id="RHEA:41079"/>
        <dbReference type="ChEBI" id="CHEBI:15378"/>
        <dbReference type="ChEBI" id="CHEBI:30616"/>
        <dbReference type="ChEBI" id="CHEBI:74544"/>
        <dbReference type="ChEBI" id="CHEBI:75757"/>
        <dbReference type="ChEBI" id="CHEBI:456216"/>
    </reaction>
    <physiologicalReaction direction="left-to-right" evidence="17">
        <dbReference type="Rhea" id="RHEA:41080"/>
    </physiologicalReaction>
</comment>
<evidence type="ECO:0000256" key="2">
    <source>
        <dbReference type="ARBA" id="ARBA00004569"/>
    </source>
</evidence>
<dbReference type="EC" id="2.7.1.94" evidence="23"/>
<evidence type="ECO:0000259" key="30">
    <source>
        <dbReference type="PROSITE" id="PS50146"/>
    </source>
</evidence>
<dbReference type="EC" id="2.7.1.138" evidence="22"/>
<comment type="catalytic activity">
    <reaction evidence="15">
        <text>a 1,2-diacyl-sn-glycerol + ATP = a 1,2-diacyl-sn-glycero-3-phosphate + ADP + H(+)</text>
        <dbReference type="Rhea" id="RHEA:10272"/>
        <dbReference type="ChEBI" id="CHEBI:15378"/>
        <dbReference type="ChEBI" id="CHEBI:17815"/>
        <dbReference type="ChEBI" id="CHEBI:30616"/>
        <dbReference type="ChEBI" id="CHEBI:58608"/>
        <dbReference type="ChEBI" id="CHEBI:456216"/>
        <dbReference type="EC" id="2.7.1.107"/>
    </reaction>
    <physiologicalReaction direction="left-to-right" evidence="15">
        <dbReference type="Rhea" id="RHEA:10273"/>
    </physiologicalReaction>
</comment>
<evidence type="ECO:0000256" key="6">
    <source>
        <dbReference type="ARBA" id="ARBA00022679"/>
    </source>
</evidence>
<comment type="catalytic activity">
    <reaction evidence="27">
        <text>an N-acylsphing-4-enine + ATP = an N-acylsphing-4-enine 1-phosphate + ADP + H(+)</text>
        <dbReference type="Rhea" id="RHEA:17929"/>
        <dbReference type="ChEBI" id="CHEBI:15378"/>
        <dbReference type="ChEBI" id="CHEBI:30616"/>
        <dbReference type="ChEBI" id="CHEBI:52639"/>
        <dbReference type="ChEBI" id="CHEBI:57674"/>
        <dbReference type="ChEBI" id="CHEBI:456216"/>
        <dbReference type="EC" id="2.7.1.138"/>
    </reaction>
    <physiologicalReaction direction="left-to-right" evidence="27">
        <dbReference type="Rhea" id="RHEA:17930"/>
    </physiologicalReaction>
</comment>
<dbReference type="GO" id="GO:0005524">
    <property type="term" value="F:ATP binding"/>
    <property type="evidence" value="ECO:0007669"/>
    <property type="project" value="UniProtKB-KW"/>
</dbReference>
<evidence type="ECO:0000256" key="1">
    <source>
        <dbReference type="ARBA" id="ARBA00001946"/>
    </source>
</evidence>
<dbReference type="InterPro" id="IPR045579">
    <property type="entry name" value="AGK_C"/>
</dbReference>
<comment type="catalytic activity">
    <reaction evidence="26">
        <text>a 2-acylglycerol + ATP = a 2-acyl-sn-glycerol 3-phosphate + ADP + H(+)</text>
        <dbReference type="Rhea" id="RHEA:39847"/>
        <dbReference type="ChEBI" id="CHEBI:15378"/>
        <dbReference type="ChEBI" id="CHEBI:17389"/>
        <dbReference type="ChEBI" id="CHEBI:30616"/>
        <dbReference type="ChEBI" id="CHEBI:64982"/>
        <dbReference type="ChEBI" id="CHEBI:456216"/>
    </reaction>
    <physiologicalReaction direction="left-to-right" evidence="26">
        <dbReference type="Rhea" id="RHEA:39848"/>
    </physiologicalReaction>
</comment>
<dbReference type="InterPro" id="IPR017438">
    <property type="entry name" value="ATP-NAD_kinase_N"/>
</dbReference>
<keyword evidence="7" id="KW-0547">Nucleotide-binding</keyword>
<evidence type="ECO:0000256" key="22">
    <source>
        <dbReference type="ARBA" id="ARBA00026096"/>
    </source>
</evidence>
<evidence type="ECO:0000256" key="29">
    <source>
        <dbReference type="ARBA" id="ARBA00048876"/>
    </source>
</evidence>
<dbReference type="GO" id="GO:0001729">
    <property type="term" value="F:ceramide kinase activity"/>
    <property type="evidence" value="ECO:0007669"/>
    <property type="project" value="UniProtKB-EC"/>
</dbReference>
<dbReference type="PROSITE" id="PS50146">
    <property type="entry name" value="DAGK"/>
    <property type="match status" value="1"/>
</dbReference>
<keyword evidence="13" id="KW-0472">Membrane</keyword>